<dbReference type="AlphaFoldDB" id="A0A5B8XL80"/>
<organism evidence="4 5">
    <name type="scientific">Microvenator marinus</name>
    <dbReference type="NCBI Taxonomy" id="2600177"/>
    <lineage>
        <taxon>Bacteria</taxon>
        <taxon>Deltaproteobacteria</taxon>
        <taxon>Bradymonadales</taxon>
        <taxon>Microvenatoraceae</taxon>
        <taxon>Microvenator</taxon>
    </lineage>
</organism>
<dbReference type="Proteomes" id="UP000321595">
    <property type="component" value="Chromosome"/>
</dbReference>
<evidence type="ECO:0000256" key="2">
    <source>
        <dbReference type="SAM" id="SignalP"/>
    </source>
</evidence>
<dbReference type="PANTHER" id="PTHR36842:SF1">
    <property type="entry name" value="PROTEIN TOLB"/>
    <property type="match status" value="1"/>
</dbReference>
<dbReference type="Pfam" id="PF26549">
    <property type="entry name" value="Tricorn_N"/>
    <property type="match status" value="1"/>
</dbReference>
<dbReference type="InterPro" id="IPR011042">
    <property type="entry name" value="6-blade_b-propeller_TolB-like"/>
</dbReference>
<gene>
    <name evidence="4" type="ORF">FRD01_01040</name>
</gene>
<dbReference type="Pfam" id="PF07676">
    <property type="entry name" value="PD40"/>
    <property type="match status" value="2"/>
</dbReference>
<protein>
    <recommendedName>
        <fullName evidence="3">TolB N-terminal domain-containing protein</fullName>
    </recommendedName>
</protein>
<dbReference type="InterPro" id="IPR007195">
    <property type="entry name" value="TolB_N"/>
</dbReference>
<dbReference type="GO" id="GO:0042597">
    <property type="term" value="C:periplasmic space"/>
    <property type="evidence" value="ECO:0007669"/>
    <property type="project" value="InterPro"/>
</dbReference>
<dbReference type="Gene3D" id="3.40.50.10070">
    <property type="entry name" value="TolB, N-terminal domain"/>
    <property type="match status" value="1"/>
</dbReference>
<keyword evidence="5" id="KW-1185">Reference proteome</keyword>
<dbReference type="GO" id="GO:0015031">
    <property type="term" value="P:protein transport"/>
    <property type="evidence" value="ECO:0007669"/>
    <property type="project" value="InterPro"/>
</dbReference>
<dbReference type="KEGG" id="bbae:FRD01_01040"/>
<proteinExistence type="inferred from homology"/>
<evidence type="ECO:0000256" key="1">
    <source>
        <dbReference type="ARBA" id="ARBA00009820"/>
    </source>
</evidence>
<feature type="domain" description="TolB N-terminal" evidence="3">
    <location>
        <begin position="39"/>
        <end position="145"/>
    </location>
</feature>
<reference evidence="4 5" key="1">
    <citation type="submission" date="2019-08" db="EMBL/GenBank/DDBJ databases">
        <authorList>
            <person name="Liang Q."/>
        </authorList>
    </citation>
    <scope>NUCLEOTIDE SEQUENCE [LARGE SCALE GENOMIC DNA]</scope>
    <source>
        <strain evidence="4 5">V1718</strain>
    </source>
</reference>
<dbReference type="OrthoDB" id="9815657at2"/>
<comment type="similarity">
    <text evidence="1">Belongs to the TolB family.</text>
</comment>
<dbReference type="SUPFAM" id="SSF69304">
    <property type="entry name" value="Tricorn protease N-terminal domain"/>
    <property type="match status" value="1"/>
</dbReference>
<accession>A0A5B8XL80</accession>
<dbReference type="Pfam" id="PF04052">
    <property type="entry name" value="TolB_N"/>
    <property type="match status" value="1"/>
</dbReference>
<sequence>MSMRMMKLVQGLVLVFFCCFATMAGAQDAPPPPPKGIDISVKGGARRVLLPMAVPDTLEEGSTKGAAARVQETLRRDLDLAGLFKVLPSDSFFFDPSKEGMNVTDINFQNWFNVGAQGLIKSSAKLKGDSVVLDLRLYIVDKGEQVKLKYTPGPVGRDKVADEVHKFVNAVVEHFTGTPGIFGTRVAYVQKMKGGTKQIYVMDMDGTNAGRVSKHDAINILPTWGPNGGVYYTSYADKNPDLWMARAGKVKKVSSKRGQNSGAAYCNGKVALTLSMGGENADVYLVNPETGDVVKRLTDHWAIDTSPSWSPDCSKIAFVSSRSGGPQIYVMNADGSDQRRLTFQGTYNTSPDWSPKGDKIAFTARDERARFDIFVVDLEGAIERLTQDQGNNQDPSWSPDGRYIMFSSDRGGKGDRIWMMTDDGEIQRLITTSGSGYTSPVWAR</sequence>
<keyword evidence="2" id="KW-0732">Signal</keyword>
<evidence type="ECO:0000313" key="5">
    <source>
        <dbReference type="Proteomes" id="UP000321595"/>
    </source>
</evidence>
<dbReference type="InterPro" id="IPR011659">
    <property type="entry name" value="WD40"/>
</dbReference>
<name>A0A5B8XL80_9DELT</name>
<feature type="signal peptide" evidence="2">
    <location>
        <begin position="1"/>
        <end position="26"/>
    </location>
</feature>
<dbReference type="SUPFAM" id="SSF52964">
    <property type="entry name" value="TolB, N-terminal domain"/>
    <property type="match status" value="1"/>
</dbReference>
<feature type="chain" id="PRO_5022847374" description="TolB N-terminal domain-containing protein" evidence="2">
    <location>
        <begin position="27"/>
        <end position="444"/>
    </location>
</feature>
<evidence type="ECO:0000259" key="3">
    <source>
        <dbReference type="Pfam" id="PF04052"/>
    </source>
</evidence>
<dbReference type="PANTHER" id="PTHR36842">
    <property type="entry name" value="PROTEIN TOLB HOMOLOG"/>
    <property type="match status" value="1"/>
</dbReference>
<dbReference type="Gene3D" id="2.120.10.30">
    <property type="entry name" value="TolB, C-terminal domain"/>
    <property type="match status" value="3"/>
</dbReference>
<dbReference type="EMBL" id="CP042467">
    <property type="protein sequence ID" value="QED25871.1"/>
    <property type="molecule type" value="Genomic_DNA"/>
</dbReference>
<evidence type="ECO:0000313" key="4">
    <source>
        <dbReference type="EMBL" id="QED25871.1"/>
    </source>
</evidence>